<dbReference type="EMBL" id="CP045704">
    <property type="protein sequence ID" value="QNE85043.1"/>
    <property type="molecule type" value="Genomic_DNA"/>
</dbReference>
<organism evidence="1 2">
    <name type="scientific">Streptomyces rutgersensis</name>
    <dbReference type="NCBI Taxonomy" id="53451"/>
    <lineage>
        <taxon>Bacteria</taxon>
        <taxon>Bacillati</taxon>
        <taxon>Actinomycetota</taxon>
        <taxon>Actinomycetes</taxon>
        <taxon>Kitasatosporales</taxon>
        <taxon>Streptomycetaceae</taxon>
        <taxon>Streptomyces</taxon>
        <taxon>Streptomyces diastaticus group</taxon>
    </lineage>
</organism>
<evidence type="ECO:0000313" key="2">
    <source>
        <dbReference type="Proteomes" id="UP000515764"/>
    </source>
</evidence>
<dbReference type="InterPro" id="IPR046102">
    <property type="entry name" value="DUF6039"/>
</dbReference>
<gene>
    <name evidence="1" type="ORF">F0345_27495</name>
</gene>
<reference evidence="2" key="1">
    <citation type="submission" date="2019-10" db="EMBL/GenBank/DDBJ databases">
        <title>Antimicrobial potential of Antarctic Bacteria.</title>
        <authorList>
            <person name="Benaud N."/>
            <person name="Edwards R.J."/>
            <person name="Ferrari B.C."/>
        </authorList>
    </citation>
    <scope>NUCLEOTIDE SEQUENCE [LARGE SCALE GENOMIC DNA]</scope>
    <source>
        <strain evidence="2">NBH77</strain>
    </source>
</reference>
<accession>A0ABX6RWC7</accession>
<dbReference type="Pfam" id="PF19505">
    <property type="entry name" value="DUF6039"/>
    <property type="match status" value="1"/>
</dbReference>
<keyword evidence="2" id="KW-1185">Reference proteome</keyword>
<sequence length="319" mass="36421">MVLTPAQRQTSVGAEKMLHSANSGMIVERTVQVRGEFHSESRRFARELAEYINTRYQEVAGVFVYEETFGTKDLIHWLIHLKSMDHYETMVRMGSRDEDYRALFGREWVPEEKGGGGWARMVLDGTLRETVLLPQFWGMYGTHVDGETERQSEVYRRQGAEVTLPPARHQTTQPDELLLHSGNAGILIHRTAEILYDFRSEARQFAREAAEAINDNLAGEATVLLYEEAFGPMDRIHWLIHMKSLSTYQRLLQLHVQNESVRDIFFRERAPEKGGVTWARMFTQGSYLDTALTPHHWGLYATGDQADETVVTGGEGEAS</sequence>
<dbReference type="Proteomes" id="UP000515764">
    <property type="component" value="Chromosome"/>
</dbReference>
<evidence type="ECO:0000313" key="1">
    <source>
        <dbReference type="EMBL" id="QNE85043.1"/>
    </source>
</evidence>
<proteinExistence type="predicted"/>
<name>A0ABX6RWC7_9ACTN</name>
<protein>
    <submittedName>
        <fullName evidence="1">Uncharacterized protein</fullName>
    </submittedName>
</protein>